<proteinExistence type="predicted"/>
<comment type="caution">
    <text evidence="1">The sequence shown here is derived from an EMBL/GenBank/DDBJ whole genome shotgun (WGS) entry which is preliminary data.</text>
</comment>
<keyword evidence="2" id="KW-1185">Reference proteome</keyword>
<evidence type="ECO:0000313" key="2">
    <source>
        <dbReference type="Proteomes" id="UP001634393"/>
    </source>
</evidence>
<reference evidence="1 2" key="1">
    <citation type="submission" date="2024-12" db="EMBL/GenBank/DDBJ databases">
        <title>The unique morphological basis and parallel evolutionary history of personate flowers in Penstemon.</title>
        <authorList>
            <person name="Depatie T.H."/>
            <person name="Wessinger C.A."/>
        </authorList>
    </citation>
    <scope>NUCLEOTIDE SEQUENCE [LARGE SCALE GENOMIC DNA]</scope>
    <source>
        <strain evidence="1">WTNN_2</strain>
        <tissue evidence="1">Leaf</tissue>
    </source>
</reference>
<accession>A0ABD3RNI4</accession>
<gene>
    <name evidence="1" type="ORF">ACJIZ3_015748</name>
</gene>
<sequence length="92" mass="10548">MVRLHNSTRICIPHNPTHKKKCTTTLEATPKMFPKHLSKNLSISHKTRQYAIIDIQHSSELASALSSMYSVFVIFLSFNKWASIWVFCGLKT</sequence>
<evidence type="ECO:0000313" key="1">
    <source>
        <dbReference type="EMBL" id="KAL3814480.1"/>
    </source>
</evidence>
<name>A0ABD3RNI4_9LAMI</name>
<organism evidence="1 2">
    <name type="scientific">Penstemon smallii</name>
    <dbReference type="NCBI Taxonomy" id="265156"/>
    <lineage>
        <taxon>Eukaryota</taxon>
        <taxon>Viridiplantae</taxon>
        <taxon>Streptophyta</taxon>
        <taxon>Embryophyta</taxon>
        <taxon>Tracheophyta</taxon>
        <taxon>Spermatophyta</taxon>
        <taxon>Magnoliopsida</taxon>
        <taxon>eudicotyledons</taxon>
        <taxon>Gunneridae</taxon>
        <taxon>Pentapetalae</taxon>
        <taxon>asterids</taxon>
        <taxon>lamiids</taxon>
        <taxon>Lamiales</taxon>
        <taxon>Plantaginaceae</taxon>
        <taxon>Cheloneae</taxon>
        <taxon>Penstemon</taxon>
    </lineage>
</organism>
<dbReference type="Proteomes" id="UP001634393">
    <property type="component" value="Unassembled WGS sequence"/>
</dbReference>
<dbReference type="AlphaFoldDB" id="A0ABD3RNI4"/>
<dbReference type="EMBL" id="JBJXBP010000008">
    <property type="protein sequence ID" value="KAL3814480.1"/>
    <property type="molecule type" value="Genomic_DNA"/>
</dbReference>
<protein>
    <submittedName>
        <fullName evidence="1">Uncharacterized protein</fullName>
    </submittedName>
</protein>